<dbReference type="VEuPathDB" id="PiroplasmaDB:BOVATA_049640"/>
<proteinExistence type="predicted"/>
<keyword evidence="2" id="KW-1185">Reference proteome</keyword>
<dbReference type="RefSeq" id="XP_028869714.1">
    <property type="nucleotide sequence ID" value="XM_029013881.1"/>
</dbReference>
<dbReference type="AlphaFoldDB" id="A0A2H6KKF6"/>
<evidence type="ECO:0000313" key="1">
    <source>
        <dbReference type="EMBL" id="GBE63471.1"/>
    </source>
</evidence>
<evidence type="ECO:0000313" key="2">
    <source>
        <dbReference type="Proteomes" id="UP000236319"/>
    </source>
</evidence>
<accession>A0A2H6KKF6</accession>
<comment type="caution">
    <text evidence="1">The sequence shown here is derived from an EMBL/GenBank/DDBJ whole genome shotgun (WGS) entry which is preliminary data.</text>
</comment>
<evidence type="ECO:0008006" key="3">
    <source>
        <dbReference type="Google" id="ProtNLM"/>
    </source>
</evidence>
<protein>
    <recommendedName>
        <fullName evidence="3">Extracellular matrix-binding ebh</fullName>
    </recommendedName>
</protein>
<dbReference type="GeneID" id="39877241"/>
<dbReference type="EMBL" id="BDSA01000055">
    <property type="protein sequence ID" value="GBE63471.1"/>
    <property type="molecule type" value="Genomic_DNA"/>
</dbReference>
<organism evidence="1 2">
    <name type="scientific">Babesia ovata</name>
    <dbReference type="NCBI Taxonomy" id="189622"/>
    <lineage>
        <taxon>Eukaryota</taxon>
        <taxon>Sar</taxon>
        <taxon>Alveolata</taxon>
        <taxon>Apicomplexa</taxon>
        <taxon>Aconoidasida</taxon>
        <taxon>Piroplasmida</taxon>
        <taxon>Babesiidae</taxon>
        <taxon>Babesia</taxon>
    </lineage>
</organism>
<gene>
    <name evidence="1" type="ORF">BOVATA_049640</name>
</gene>
<sequence>MKNGARSADVSSAFANFGQGVLTQTADNPGVKKLAATLDKSHLKSWFEGVRDNLAHALEGALFSLQQIATMPNSTGRQPLDPKPLIEALQADLIEKVETAFGKNGWTFSITLGQNDVMNEFHAAEQAINGSVSQIGTQLAKLKKLPETINDTSEEAQKIMKDIKIQFTTLQGKIENIEDSKQAELTQLQTVVTAQLAEIGRIIAEDKATGVKGFLTRLNEGFDETLDISTLNSNTTLDELASNAKFFFYGLMIYVADQVKTPKPDKTPPKKRMINPVKLIKFETTSTDNLTSLKMSLTNLTPKKFDGNNNKLLDLISDGVGDFIKQLEYAYVSAYSGQQLGDELLIDIMSSVTKTSELTHEGRNCSKAICSIIDILYHAFNDFNSGILHPESSWSSQRIKSTTDFGAFLKRSVTVFRQIVTTMMGNSRTKMT</sequence>
<name>A0A2H6KKF6_9APIC</name>
<dbReference type="Proteomes" id="UP000236319">
    <property type="component" value="Unassembled WGS sequence"/>
</dbReference>
<reference evidence="1 2" key="1">
    <citation type="journal article" date="2017" name="BMC Genomics">
        <title>Whole-genome assembly of Babesia ovata and comparative genomics between closely related pathogens.</title>
        <authorList>
            <person name="Yamagishi J."/>
            <person name="Asada M."/>
            <person name="Hakimi H."/>
            <person name="Tanaka T.Q."/>
            <person name="Sugimoto C."/>
            <person name="Kawazu S."/>
        </authorList>
    </citation>
    <scope>NUCLEOTIDE SEQUENCE [LARGE SCALE GENOMIC DNA]</scope>
    <source>
        <strain evidence="1 2">Miyake</strain>
    </source>
</reference>